<dbReference type="AlphaFoldDB" id="D1W7Q1"/>
<sequence length="38" mass="4508">MEIYDKLYLKHEPFKKIKKIIGHKVHHQYAETATAKGL</sequence>
<comment type="caution">
    <text evidence="1">The sequence shown here is derived from an EMBL/GenBank/DDBJ whole genome shotgun (WGS) entry which is preliminary data.</text>
</comment>
<name>D1W7Q1_9BACT</name>
<evidence type="ECO:0000313" key="2">
    <source>
        <dbReference type="Proteomes" id="UP000005283"/>
    </source>
</evidence>
<evidence type="ECO:0000313" key="1">
    <source>
        <dbReference type="EMBL" id="EFA91466.1"/>
    </source>
</evidence>
<accession>D1W7Q1</accession>
<proteinExistence type="predicted"/>
<dbReference type="EMBL" id="ADEG01000087">
    <property type="protein sequence ID" value="EFA91466.1"/>
    <property type="molecule type" value="Genomic_DNA"/>
</dbReference>
<protein>
    <submittedName>
        <fullName evidence="1">Uncharacterized protein</fullName>
    </submittedName>
</protein>
<keyword evidence="2" id="KW-1185">Reference proteome</keyword>
<reference evidence="1 2" key="1">
    <citation type="submission" date="2009-12" db="EMBL/GenBank/DDBJ databases">
        <title>Genome Sequence of Prevotella buccalis ATCC 35310.</title>
        <authorList>
            <person name="Durkin A.S."/>
            <person name="Madupu R."/>
            <person name="Torralba M."/>
            <person name="Methe B."/>
            <person name="Sutton G."/>
            <person name="Strausberg R.L."/>
            <person name="Nelson K.E."/>
        </authorList>
    </citation>
    <scope>NUCLEOTIDE SEQUENCE [LARGE SCALE GENOMIC DNA]</scope>
    <source>
        <strain evidence="1 2">ATCC 35310</strain>
    </source>
</reference>
<gene>
    <name evidence="1" type="ORF">HMPREF0650_1948</name>
</gene>
<organism evidence="1 2">
    <name type="scientific">Hoylesella buccalis ATCC 35310</name>
    <dbReference type="NCBI Taxonomy" id="679190"/>
    <lineage>
        <taxon>Bacteria</taxon>
        <taxon>Pseudomonadati</taxon>
        <taxon>Bacteroidota</taxon>
        <taxon>Bacteroidia</taxon>
        <taxon>Bacteroidales</taxon>
        <taxon>Prevotellaceae</taxon>
        <taxon>Hoylesella</taxon>
    </lineage>
</organism>
<dbReference type="Proteomes" id="UP000005283">
    <property type="component" value="Unassembled WGS sequence"/>
</dbReference>
<dbReference type="STRING" id="679190.HMPREF0650_1948"/>